<feature type="domain" description="Ribosome recycling factor" evidence="4">
    <location>
        <begin position="26"/>
        <end position="188"/>
    </location>
</feature>
<evidence type="ECO:0000259" key="4">
    <source>
        <dbReference type="Pfam" id="PF01765"/>
    </source>
</evidence>
<evidence type="ECO:0000313" key="5">
    <source>
        <dbReference type="EMBL" id="MDX8150256.1"/>
    </source>
</evidence>
<comment type="subcellular location">
    <subcellularLocation>
        <location evidence="3">Cytoplasm</location>
    </subcellularLocation>
</comment>
<evidence type="ECO:0000313" key="6">
    <source>
        <dbReference type="Proteomes" id="UP001277761"/>
    </source>
</evidence>
<keyword evidence="2 3" id="KW-0648">Protein biosynthesis</keyword>
<evidence type="ECO:0000256" key="3">
    <source>
        <dbReference type="HAMAP-Rule" id="MF_00040"/>
    </source>
</evidence>
<dbReference type="EMBL" id="JAXAVX010000001">
    <property type="protein sequence ID" value="MDX8150256.1"/>
    <property type="molecule type" value="Genomic_DNA"/>
</dbReference>
<dbReference type="CDD" id="cd00520">
    <property type="entry name" value="RRF"/>
    <property type="match status" value="1"/>
</dbReference>
<dbReference type="RefSeq" id="WP_319952407.1">
    <property type="nucleotide sequence ID" value="NZ_JAXAVX010000001.1"/>
</dbReference>
<keyword evidence="6" id="KW-1185">Reference proteome</keyword>
<dbReference type="Pfam" id="PF01765">
    <property type="entry name" value="RRF"/>
    <property type="match status" value="1"/>
</dbReference>
<dbReference type="Gene3D" id="1.10.132.20">
    <property type="entry name" value="Ribosome-recycling factor"/>
    <property type="match status" value="1"/>
</dbReference>
<dbReference type="SUPFAM" id="SSF55194">
    <property type="entry name" value="Ribosome recycling factor, RRF"/>
    <property type="match status" value="1"/>
</dbReference>
<dbReference type="Proteomes" id="UP001277761">
    <property type="component" value="Unassembled WGS sequence"/>
</dbReference>
<sequence length="190" mass="20997">MPDESILDELLADAEERMSKAVEQTQTEFASVRTGRASPNLLDRVVVDYHGVPTALRQLAQINAPEARLLTVQPYDPSAIKTIEKAISEGNLGVTPSNDGKIIRLGIPEMTEERRREMVKVAREIAEQGRVRVRNVRRDVLGDLRSLKSDGDIGEDDERRAEGDLQKVTDAKIGDLDGALKAKEADILEV</sequence>
<dbReference type="Gene3D" id="3.30.1360.40">
    <property type="match status" value="1"/>
</dbReference>
<evidence type="ECO:0000256" key="2">
    <source>
        <dbReference type="ARBA" id="ARBA00022917"/>
    </source>
</evidence>
<proteinExistence type="inferred from homology"/>
<dbReference type="InterPro" id="IPR036191">
    <property type="entry name" value="RRF_sf"/>
</dbReference>
<dbReference type="HAMAP" id="MF_00040">
    <property type="entry name" value="RRF"/>
    <property type="match status" value="1"/>
</dbReference>
<keyword evidence="3" id="KW-0963">Cytoplasm</keyword>
<dbReference type="InterPro" id="IPR002661">
    <property type="entry name" value="Ribosome_recyc_fac"/>
</dbReference>
<dbReference type="PANTHER" id="PTHR20982">
    <property type="entry name" value="RIBOSOME RECYCLING FACTOR"/>
    <property type="match status" value="1"/>
</dbReference>
<dbReference type="InterPro" id="IPR023584">
    <property type="entry name" value="Ribosome_recyc_fac_dom"/>
</dbReference>
<evidence type="ECO:0000256" key="1">
    <source>
        <dbReference type="ARBA" id="ARBA00005912"/>
    </source>
</evidence>
<accession>A0ABU4VH42</accession>
<reference evidence="5 6" key="1">
    <citation type="submission" date="2023-11" db="EMBL/GenBank/DDBJ databases">
        <authorList>
            <person name="Xu M."/>
            <person name="Jiang T."/>
        </authorList>
    </citation>
    <scope>NUCLEOTIDE SEQUENCE [LARGE SCALE GENOMIC DNA]</scope>
    <source>
        <strain evidence="5 6">SD</strain>
    </source>
</reference>
<comment type="similarity">
    <text evidence="1 3">Belongs to the RRF family.</text>
</comment>
<comment type="function">
    <text evidence="3">Responsible for the release of ribosomes from messenger RNA at the termination of protein biosynthesis. May increase the efficiency of translation by recycling ribosomes from one round of translation to another.</text>
</comment>
<dbReference type="NCBIfam" id="TIGR00496">
    <property type="entry name" value="frr"/>
    <property type="match status" value="1"/>
</dbReference>
<comment type="caution">
    <text evidence="5">The sequence shown here is derived from an EMBL/GenBank/DDBJ whole genome shotgun (WGS) entry which is preliminary data.</text>
</comment>
<protein>
    <recommendedName>
        <fullName evidence="3">Ribosome-recycling factor</fullName>
        <shortName evidence="3">RRF</shortName>
    </recommendedName>
    <alternativeName>
        <fullName evidence="3">Ribosome-releasing factor</fullName>
    </alternativeName>
</protein>
<dbReference type="PANTHER" id="PTHR20982:SF3">
    <property type="entry name" value="MITOCHONDRIAL RIBOSOME RECYCLING FACTOR PSEUDO 1"/>
    <property type="match status" value="1"/>
</dbReference>
<name>A0ABU4VH42_9ACTN</name>
<organism evidence="5 6">
    <name type="scientific">Patulibacter brassicae</name>
    <dbReference type="NCBI Taxonomy" id="1705717"/>
    <lineage>
        <taxon>Bacteria</taxon>
        <taxon>Bacillati</taxon>
        <taxon>Actinomycetota</taxon>
        <taxon>Thermoleophilia</taxon>
        <taxon>Solirubrobacterales</taxon>
        <taxon>Patulibacteraceae</taxon>
        <taxon>Patulibacter</taxon>
    </lineage>
</organism>
<gene>
    <name evidence="3 5" type="primary">frr</name>
    <name evidence="5" type="ORF">SK069_01495</name>
</gene>